<protein>
    <submittedName>
        <fullName evidence="2">Uncharacterized protein</fullName>
    </submittedName>
</protein>
<dbReference type="AlphaFoldDB" id="A0A6J4PFU3"/>
<evidence type="ECO:0000313" key="2">
    <source>
        <dbReference type="EMBL" id="CAA9411711.1"/>
    </source>
</evidence>
<name>A0A6J4PFU3_9ACTN</name>
<feature type="non-terminal residue" evidence="2">
    <location>
        <position position="55"/>
    </location>
</feature>
<sequence>GPAKRDPSLRHGRCLVVLAHRGGPGEELALAGSEPRFRRDPRPAFRRRGSGLPLV</sequence>
<organism evidence="2">
    <name type="scientific">uncultured Rubrobacteraceae bacterium</name>
    <dbReference type="NCBI Taxonomy" id="349277"/>
    <lineage>
        <taxon>Bacteria</taxon>
        <taxon>Bacillati</taxon>
        <taxon>Actinomycetota</taxon>
        <taxon>Rubrobacteria</taxon>
        <taxon>Rubrobacterales</taxon>
        <taxon>Rubrobacteraceae</taxon>
        <taxon>environmental samples</taxon>
    </lineage>
</organism>
<proteinExistence type="predicted"/>
<accession>A0A6J4PFU3</accession>
<dbReference type="EMBL" id="CADCUW010000247">
    <property type="protein sequence ID" value="CAA9411711.1"/>
    <property type="molecule type" value="Genomic_DNA"/>
</dbReference>
<gene>
    <name evidence="2" type="ORF">AVDCRST_MAG01-01-1655</name>
</gene>
<evidence type="ECO:0000256" key="1">
    <source>
        <dbReference type="SAM" id="MobiDB-lite"/>
    </source>
</evidence>
<reference evidence="2" key="1">
    <citation type="submission" date="2020-02" db="EMBL/GenBank/DDBJ databases">
        <authorList>
            <person name="Meier V. D."/>
        </authorList>
    </citation>
    <scope>NUCLEOTIDE SEQUENCE</scope>
    <source>
        <strain evidence="2">AVDCRST_MAG01</strain>
    </source>
</reference>
<feature type="region of interest" description="Disordered" evidence="1">
    <location>
        <begin position="25"/>
        <end position="55"/>
    </location>
</feature>
<feature type="non-terminal residue" evidence="2">
    <location>
        <position position="1"/>
    </location>
</feature>